<proteinExistence type="predicted"/>
<sequence>MRTWSPHEDCSLVLHCFRSIEDLRRSTAYRIFAQIGEIFNNFAQLGENLPFFRQHGRISFRIFILFFFLFRLSFFFNWAKETTMKANTYLIINRYQRSRTADRRPYVTLACERGVHRKYTMSLPRLRKIGCRGEKRWSNFFTLALKGVIRSSIETASRTTYLVILSLHTLHQLQ</sequence>
<gene>
    <name evidence="1" type="ORF">M9H77_34803</name>
</gene>
<dbReference type="Proteomes" id="UP001060085">
    <property type="component" value="Linkage Group LG08"/>
</dbReference>
<organism evidence="1 2">
    <name type="scientific">Catharanthus roseus</name>
    <name type="common">Madagascar periwinkle</name>
    <name type="synonym">Vinca rosea</name>
    <dbReference type="NCBI Taxonomy" id="4058"/>
    <lineage>
        <taxon>Eukaryota</taxon>
        <taxon>Viridiplantae</taxon>
        <taxon>Streptophyta</taxon>
        <taxon>Embryophyta</taxon>
        <taxon>Tracheophyta</taxon>
        <taxon>Spermatophyta</taxon>
        <taxon>Magnoliopsida</taxon>
        <taxon>eudicotyledons</taxon>
        <taxon>Gunneridae</taxon>
        <taxon>Pentapetalae</taxon>
        <taxon>asterids</taxon>
        <taxon>lamiids</taxon>
        <taxon>Gentianales</taxon>
        <taxon>Apocynaceae</taxon>
        <taxon>Rauvolfioideae</taxon>
        <taxon>Vinceae</taxon>
        <taxon>Catharanthinae</taxon>
        <taxon>Catharanthus</taxon>
    </lineage>
</organism>
<dbReference type="EMBL" id="CM044708">
    <property type="protein sequence ID" value="KAI5648798.1"/>
    <property type="molecule type" value="Genomic_DNA"/>
</dbReference>
<keyword evidence="2" id="KW-1185">Reference proteome</keyword>
<name>A0ACB9ZMH6_CATRO</name>
<comment type="caution">
    <text evidence="1">The sequence shown here is derived from an EMBL/GenBank/DDBJ whole genome shotgun (WGS) entry which is preliminary data.</text>
</comment>
<evidence type="ECO:0000313" key="2">
    <source>
        <dbReference type="Proteomes" id="UP001060085"/>
    </source>
</evidence>
<reference evidence="2" key="1">
    <citation type="journal article" date="2023" name="Nat. Plants">
        <title>Single-cell RNA sequencing provides a high-resolution roadmap for understanding the multicellular compartmentation of specialized metabolism.</title>
        <authorList>
            <person name="Sun S."/>
            <person name="Shen X."/>
            <person name="Li Y."/>
            <person name="Li Y."/>
            <person name="Wang S."/>
            <person name="Li R."/>
            <person name="Zhang H."/>
            <person name="Shen G."/>
            <person name="Guo B."/>
            <person name="Wei J."/>
            <person name="Xu J."/>
            <person name="St-Pierre B."/>
            <person name="Chen S."/>
            <person name="Sun C."/>
        </authorList>
    </citation>
    <scope>NUCLEOTIDE SEQUENCE [LARGE SCALE GENOMIC DNA]</scope>
</reference>
<accession>A0ACB9ZMH6</accession>
<protein>
    <submittedName>
        <fullName evidence="1">Uncharacterized protein</fullName>
    </submittedName>
</protein>
<evidence type="ECO:0000313" key="1">
    <source>
        <dbReference type="EMBL" id="KAI5648798.1"/>
    </source>
</evidence>